<evidence type="ECO:0000313" key="2">
    <source>
        <dbReference type="EMBL" id="CAH2091001.1"/>
    </source>
</evidence>
<evidence type="ECO:0000313" key="3">
    <source>
        <dbReference type="Proteomes" id="UP001153954"/>
    </source>
</evidence>
<feature type="region of interest" description="Disordered" evidence="1">
    <location>
        <begin position="74"/>
        <end position="100"/>
    </location>
</feature>
<reference evidence="2" key="1">
    <citation type="submission" date="2022-03" db="EMBL/GenBank/DDBJ databases">
        <authorList>
            <person name="Tunstrom K."/>
        </authorList>
    </citation>
    <scope>NUCLEOTIDE SEQUENCE</scope>
</reference>
<accession>A0AAU9TVW0</accession>
<keyword evidence="3" id="KW-1185">Reference proteome</keyword>
<organism evidence="2 3">
    <name type="scientific">Euphydryas editha</name>
    <name type="common">Edith's checkerspot</name>
    <dbReference type="NCBI Taxonomy" id="104508"/>
    <lineage>
        <taxon>Eukaryota</taxon>
        <taxon>Metazoa</taxon>
        <taxon>Ecdysozoa</taxon>
        <taxon>Arthropoda</taxon>
        <taxon>Hexapoda</taxon>
        <taxon>Insecta</taxon>
        <taxon>Pterygota</taxon>
        <taxon>Neoptera</taxon>
        <taxon>Endopterygota</taxon>
        <taxon>Lepidoptera</taxon>
        <taxon>Glossata</taxon>
        <taxon>Ditrysia</taxon>
        <taxon>Papilionoidea</taxon>
        <taxon>Nymphalidae</taxon>
        <taxon>Nymphalinae</taxon>
        <taxon>Euphydryas</taxon>
    </lineage>
</organism>
<dbReference type="EMBL" id="CAKOGL010000010">
    <property type="protein sequence ID" value="CAH2091001.1"/>
    <property type="molecule type" value="Genomic_DNA"/>
</dbReference>
<dbReference type="Proteomes" id="UP001153954">
    <property type="component" value="Unassembled WGS sequence"/>
</dbReference>
<evidence type="ECO:0000256" key="1">
    <source>
        <dbReference type="SAM" id="MobiDB-lite"/>
    </source>
</evidence>
<name>A0AAU9TVW0_EUPED</name>
<dbReference type="AlphaFoldDB" id="A0AAU9TVW0"/>
<proteinExistence type="predicted"/>
<protein>
    <submittedName>
        <fullName evidence="2">Uncharacterized protein</fullName>
    </submittedName>
</protein>
<sequence length="143" mass="16171">MPKVSKVKRYQQQRLKEIKIAVAQRKRQALHELNGNIENLDLTSEICQLRTCDVSHLAFKVFGVKLTNIDVEDDSSAISDSSNCHPPENTSESETEEKEITSAKDVNLLPVNLRCDAHILSLCETTTKTLWKVARRPKADEII</sequence>
<gene>
    <name evidence="2" type="ORF">EEDITHA_LOCUS6902</name>
</gene>
<comment type="caution">
    <text evidence="2">The sequence shown here is derived from an EMBL/GenBank/DDBJ whole genome shotgun (WGS) entry which is preliminary data.</text>
</comment>